<feature type="disulfide bond" evidence="14">
    <location>
        <begin position="937"/>
        <end position="963"/>
    </location>
</feature>
<dbReference type="SMART" id="SM00018">
    <property type="entry name" value="PD"/>
    <property type="match status" value="1"/>
</dbReference>
<dbReference type="PROSITE" id="PS00025">
    <property type="entry name" value="P_TREFOIL_1"/>
    <property type="match status" value="1"/>
</dbReference>
<feature type="compositionally biased region" description="Pro residues" evidence="15">
    <location>
        <begin position="371"/>
        <end position="385"/>
    </location>
</feature>
<dbReference type="Ensembl" id="ENSOABT00000046251.2">
    <property type="protein sequence ID" value="ENSOABP00000045067.2"/>
    <property type="gene ID" value="ENSOABG00000020226.2"/>
</dbReference>
<dbReference type="GO" id="GO:0035805">
    <property type="term" value="C:egg coat"/>
    <property type="evidence" value="ECO:0007669"/>
    <property type="project" value="UniProtKB-SubCell"/>
</dbReference>
<dbReference type="KEGG" id="oau:116321348"/>
<dbReference type="InterPro" id="IPR051148">
    <property type="entry name" value="Zona_Pellucida_Domain_gp"/>
</dbReference>
<evidence type="ECO:0000256" key="14">
    <source>
        <dbReference type="PROSITE-ProRule" id="PRU00779"/>
    </source>
</evidence>
<evidence type="ECO:0000256" key="8">
    <source>
        <dbReference type="ARBA" id="ARBA00022989"/>
    </source>
</evidence>
<evidence type="ECO:0008006" key="21">
    <source>
        <dbReference type="Google" id="ProtNLM"/>
    </source>
</evidence>
<evidence type="ECO:0000259" key="18">
    <source>
        <dbReference type="PROSITE" id="PS51448"/>
    </source>
</evidence>
<keyword evidence="5" id="KW-0272">Extracellular matrix</keyword>
<feature type="region of interest" description="Disordered" evidence="15">
    <location>
        <begin position="807"/>
        <end position="827"/>
    </location>
</feature>
<evidence type="ECO:0000313" key="19">
    <source>
        <dbReference type="Ensembl" id="ENSOABP00000045067.2"/>
    </source>
</evidence>
<dbReference type="Pfam" id="PF00100">
    <property type="entry name" value="Zona_pellucida"/>
    <property type="match status" value="1"/>
</dbReference>
<dbReference type="GO" id="GO:0032190">
    <property type="term" value="F:acrosin binding"/>
    <property type="evidence" value="ECO:0007669"/>
    <property type="project" value="TreeGrafter"/>
</dbReference>
<dbReference type="Pfam" id="PF00088">
    <property type="entry name" value="Trefoil"/>
    <property type="match status" value="1"/>
</dbReference>
<feature type="disulfide bond" evidence="14">
    <location>
        <begin position="947"/>
        <end position="962"/>
    </location>
</feature>
<protein>
    <recommendedName>
        <fullName evidence="21">Zona pellucida sperm-binding protein 4-like</fullName>
    </recommendedName>
</protein>
<dbReference type="InterPro" id="IPR000519">
    <property type="entry name" value="P_trefoil_dom"/>
</dbReference>
<dbReference type="InterPro" id="IPR044913">
    <property type="entry name" value="P_trefoil_dom_sf"/>
</dbReference>
<evidence type="ECO:0000256" key="10">
    <source>
        <dbReference type="ARBA" id="ARBA00023157"/>
    </source>
</evidence>
<dbReference type="GeneID" id="116321348"/>
<dbReference type="SUPFAM" id="SSF57492">
    <property type="entry name" value="Trefoil"/>
    <property type="match status" value="1"/>
</dbReference>
<feature type="compositionally biased region" description="Low complexity" evidence="15">
    <location>
        <begin position="683"/>
        <end position="701"/>
    </location>
</feature>
<keyword evidence="8 16" id="KW-1133">Transmembrane helix</keyword>
<dbReference type="InterPro" id="IPR017957">
    <property type="entry name" value="P_trefoil_CS"/>
</dbReference>
<keyword evidence="9 16" id="KW-0472">Membrane</keyword>
<evidence type="ECO:0000256" key="5">
    <source>
        <dbReference type="ARBA" id="ARBA00022530"/>
    </source>
</evidence>
<keyword evidence="3" id="KW-1003">Cell membrane</keyword>
<keyword evidence="11" id="KW-0325">Glycoprotein</keyword>
<evidence type="ECO:0000256" key="7">
    <source>
        <dbReference type="ARBA" id="ARBA00022692"/>
    </source>
</evidence>
<evidence type="ECO:0000256" key="3">
    <source>
        <dbReference type="ARBA" id="ARBA00022475"/>
    </source>
</evidence>
<feature type="domain" description="P-type" evidence="18">
    <location>
        <begin position="935"/>
        <end position="975"/>
    </location>
</feature>
<feature type="compositionally biased region" description="Pro residues" evidence="15">
    <location>
        <begin position="547"/>
        <end position="564"/>
    </location>
</feature>
<evidence type="ECO:0000313" key="20">
    <source>
        <dbReference type="Proteomes" id="UP000472276"/>
    </source>
</evidence>
<dbReference type="Gene3D" id="4.10.110.10">
    <property type="entry name" value="Spasmolytic Protein, domain 1"/>
    <property type="match status" value="1"/>
</dbReference>
<dbReference type="Gene3D" id="2.60.40.4100">
    <property type="entry name" value="Zona pellucida, ZP-C domain"/>
    <property type="match status" value="1"/>
</dbReference>
<dbReference type="PANTHER" id="PTHR23343:SF117">
    <property type="entry name" value="ZONA PELLUCIDA SPERM-BINDING PROTEIN 4-LIKE ISOFORM X1"/>
    <property type="match status" value="1"/>
</dbReference>
<keyword evidence="12" id="KW-0278">Fertilization</keyword>
<feature type="domain" description="ZP" evidence="17">
    <location>
        <begin position="977"/>
        <end position="1240"/>
    </location>
</feature>
<evidence type="ECO:0000256" key="2">
    <source>
        <dbReference type="ARBA" id="ARBA00010863"/>
    </source>
</evidence>
<evidence type="ECO:0000256" key="13">
    <source>
        <dbReference type="ARBA" id="ARBA00024183"/>
    </source>
</evidence>
<dbReference type="GO" id="GO:0005886">
    <property type="term" value="C:plasma membrane"/>
    <property type="evidence" value="ECO:0007669"/>
    <property type="project" value="UniProtKB-SubCell"/>
</dbReference>
<evidence type="ECO:0000256" key="6">
    <source>
        <dbReference type="ARBA" id="ARBA00022685"/>
    </source>
</evidence>
<feature type="region of interest" description="Disordered" evidence="15">
    <location>
        <begin position="507"/>
        <end position="528"/>
    </location>
</feature>
<name>A0A668V2I7_OREAU</name>
<comment type="subcellular location">
    <subcellularLocation>
        <location evidence="1">Cell membrane</location>
        <topology evidence="1">Single-pass type I membrane protein</topology>
    </subcellularLocation>
    <subcellularLocation>
        <location evidence="13">Zona pellucida</location>
    </subcellularLocation>
</comment>
<proteinExistence type="inferred from homology"/>
<keyword evidence="7 16" id="KW-0812">Transmembrane</keyword>
<evidence type="ECO:0000256" key="12">
    <source>
        <dbReference type="ARBA" id="ARBA00023279"/>
    </source>
</evidence>
<evidence type="ECO:0000256" key="1">
    <source>
        <dbReference type="ARBA" id="ARBA00004251"/>
    </source>
</evidence>
<feature type="region of interest" description="Disordered" evidence="15">
    <location>
        <begin position="356"/>
        <end position="395"/>
    </location>
</feature>
<evidence type="ECO:0000256" key="9">
    <source>
        <dbReference type="ARBA" id="ARBA00023136"/>
    </source>
</evidence>
<evidence type="ECO:0000256" key="15">
    <source>
        <dbReference type="SAM" id="MobiDB-lite"/>
    </source>
</evidence>
<organism evidence="19 20">
    <name type="scientific">Oreochromis aureus</name>
    <name type="common">Israeli tilapia</name>
    <name type="synonym">Chromis aureus</name>
    <dbReference type="NCBI Taxonomy" id="47969"/>
    <lineage>
        <taxon>Eukaryota</taxon>
        <taxon>Metazoa</taxon>
        <taxon>Chordata</taxon>
        <taxon>Craniata</taxon>
        <taxon>Vertebrata</taxon>
        <taxon>Euteleostomi</taxon>
        <taxon>Actinopterygii</taxon>
        <taxon>Neopterygii</taxon>
        <taxon>Teleostei</taxon>
        <taxon>Neoteleostei</taxon>
        <taxon>Acanthomorphata</taxon>
        <taxon>Ovalentaria</taxon>
        <taxon>Cichlomorphae</taxon>
        <taxon>Cichliformes</taxon>
        <taxon>Cichlidae</taxon>
        <taxon>African cichlids</taxon>
        <taxon>Pseudocrenilabrinae</taxon>
        <taxon>Oreochromini</taxon>
        <taxon>Oreochromis</taxon>
    </lineage>
</organism>
<keyword evidence="4" id="KW-0964">Secreted</keyword>
<dbReference type="AlphaFoldDB" id="A0A668V2I7"/>
<keyword evidence="10 14" id="KW-1015">Disulfide bond</keyword>
<comment type="similarity">
    <text evidence="2">Belongs to the ZP domain family. ZPB subfamily.</text>
</comment>
<keyword evidence="20" id="KW-1185">Reference proteome</keyword>
<feature type="region of interest" description="Disordered" evidence="15">
    <location>
        <begin position="547"/>
        <end position="573"/>
    </location>
</feature>
<sequence>MSCKQKRGKSIFLFVATVYFYMFQLCCSVSLGQWEDGFTATERERIKQDKTLAGQHTGTGYDDLRESNEQGLHKLHLQPGSGEPHPHLSTPELKKSDVKFVPESLSWNIGNVSVKPKSWTPESVHGHQADFTGFQGEVLGLSSESSTHFSEWHAMSPLVECDDDVMIFTASGQGFTHLLVDRVGTSPISVFQLPPYCGYTLRTSWSDLEMMVPYDACYITQENNSYILPLLWWGTPLKLSCPIQISTPTPSFPLSPPSVFCSSFGMAVQIHAQEKDIPALGVKVNGALHPFVSEQCAYYIDSQSEEHTFFIYSSAPCFTSRDGLQLELVFGDNEYILSCPVTSWFPYAPSTPWSPPLSPDNPQYPNIPASTSPPPPPAPSPPPTPEQAAKFPDYPDYSYPGLQFPQLPQFPQLYLPGPQAKEPPQPTGDSPPGHQPNFPGKSPYSFGSLKYPPSHYHSPVMVLARPDPNPGPLENGQFPHQVPNLPPQYPFDYSHMSFYYPTVTTATTTPPQTTTTTVPPPTKPAKPPSHLLYPQYYLQMPYYPEPVNQPPAPLPPGPQYPPPSQSKQPIGPPASSYSSYYAYWPVSYPEPSAAPLDPIKTTAYNPGFLSNLFYLQPAESPTPAKEEPQKPVPQEICRPYSHTICSYYPYPYHVYNTLYPPHYIPPHPPLPQYPEIQPPVMTPKPTTTTTTPPTTSSTTPAGPSPWTPNLQCMTGRMVAFLPFTHPDSIQVKDQTNVWTFLSSVAPFCRYMLQMTEGFGVILHSPLPACHSHLQTPTTISLPLRFWDFSMAQYRTLDLQCPFQSPSDNPATDAPLTTPTPPSTTKVGIGPFAVPKPKIFCSSHEMTVELPSGPISEIVVKDIRGNQMNLKDVPKQCGYSATKGKDGKIHLNLQLHSRCHMSVQGTLYIITVIYMTVNGKKESQFSCPAAISGPRQECNLPHEQRLPCGSGSLSQTQCLSMGCCFNKHPPACYYPMDECTIDRHFVFSVPASITEPPLSPALLVAASNSTCRPQKVTSDYALFKIPMDGCGTRRVMLGETVVYMVEIINMVQAISLNYGTITRDSPVRLLVECRYMPGTILTVSYIVKTPTLGPEIQSYGAFGVQLRIAEDDQYKSYYPQYHQPLKMMLGKPLSLEVRLLNSPDPTLVLLVHFCVAYPRSGKAVWVLLYNGCPNPLDPAPPRAVLSQPLSPDAQTRRFTITTFQFLPDGEFKDLDEEIYFMCSTEICSPRDGPCVEGCFGQ</sequence>
<evidence type="ECO:0000256" key="16">
    <source>
        <dbReference type="SAM" id="Phobius"/>
    </source>
</evidence>
<dbReference type="Gene3D" id="2.60.40.3210">
    <property type="entry name" value="Zona pellucida, ZP-N domain"/>
    <property type="match status" value="1"/>
</dbReference>
<evidence type="ECO:0000259" key="17">
    <source>
        <dbReference type="PROSITE" id="PS51034"/>
    </source>
</evidence>
<dbReference type="InterPro" id="IPR055356">
    <property type="entry name" value="ZP-N"/>
</dbReference>
<reference evidence="19" key="1">
    <citation type="submission" date="2025-08" db="UniProtKB">
        <authorList>
            <consortium name="Ensembl"/>
        </authorList>
    </citation>
    <scope>IDENTIFICATION</scope>
</reference>
<dbReference type="Pfam" id="PF23344">
    <property type="entry name" value="ZP-N"/>
    <property type="match status" value="1"/>
</dbReference>
<dbReference type="GO" id="GO:0060468">
    <property type="term" value="P:prevention of polyspermy"/>
    <property type="evidence" value="ECO:0007669"/>
    <property type="project" value="TreeGrafter"/>
</dbReference>
<dbReference type="SMART" id="SM00241">
    <property type="entry name" value="ZP"/>
    <property type="match status" value="1"/>
</dbReference>
<keyword evidence="6" id="KW-0165">Cleavage on pair of basic residues</keyword>
<dbReference type="RefSeq" id="XP_031597016.1">
    <property type="nucleotide sequence ID" value="XM_031741156.2"/>
</dbReference>
<evidence type="ECO:0000256" key="4">
    <source>
        <dbReference type="ARBA" id="ARBA00022525"/>
    </source>
</evidence>
<dbReference type="InterPro" id="IPR055355">
    <property type="entry name" value="ZP-C"/>
</dbReference>
<gene>
    <name evidence="19" type="primary">LOC116321348</name>
</gene>
<dbReference type="PROSITE" id="PS51448">
    <property type="entry name" value="P_TREFOIL_2"/>
    <property type="match status" value="1"/>
</dbReference>
<feature type="transmembrane region" description="Helical" evidence="16">
    <location>
        <begin position="12"/>
        <end position="34"/>
    </location>
</feature>
<feature type="compositionally biased region" description="Low complexity" evidence="15">
    <location>
        <begin position="410"/>
        <end position="419"/>
    </location>
</feature>
<feature type="region of interest" description="Disordered" evidence="15">
    <location>
        <begin position="410"/>
        <end position="445"/>
    </location>
</feature>
<accession>A0A668V2I7</accession>
<reference evidence="19" key="2">
    <citation type="submission" date="2025-09" db="UniProtKB">
        <authorList>
            <consortium name="Ensembl"/>
        </authorList>
    </citation>
    <scope>IDENTIFICATION</scope>
</reference>
<feature type="region of interest" description="Disordered" evidence="15">
    <location>
        <begin position="680"/>
        <end position="705"/>
    </location>
</feature>
<dbReference type="Proteomes" id="UP000472276">
    <property type="component" value="Unassembled WGS sequence"/>
</dbReference>
<dbReference type="InterPro" id="IPR001507">
    <property type="entry name" value="ZP_dom"/>
</dbReference>
<feature type="compositionally biased region" description="Low complexity" evidence="15">
    <location>
        <begin position="507"/>
        <end position="517"/>
    </location>
</feature>
<feature type="compositionally biased region" description="Pro residues" evidence="15">
    <location>
        <begin position="518"/>
        <end position="527"/>
    </location>
</feature>
<dbReference type="GO" id="GO:0035804">
    <property type="term" value="F:structural constituent of egg coat"/>
    <property type="evidence" value="ECO:0007669"/>
    <property type="project" value="TreeGrafter"/>
</dbReference>
<dbReference type="InterPro" id="IPR042235">
    <property type="entry name" value="ZP-C_dom"/>
</dbReference>
<evidence type="ECO:0000256" key="11">
    <source>
        <dbReference type="ARBA" id="ARBA00023180"/>
    </source>
</evidence>
<dbReference type="CDD" id="cd00111">
    <property type="entry name" value="Trefoil"/>
    <property type="match status" value="1"/>
</dbReference>
<dbReference type="PANTHER" id="PTHR23343">
    <property type="entry name" value="ZONA PELLUCIDA SPERM-BINDING PROTEIN"/>
    <property type="match status" value="1"/>
</dbReference>
<comment type="caution">
    <text evidence="14">Lacks conserved residue(s) required for the propagation of feature annotation.</text>
</comment>
<dbReference type="PROSITE" id="PS51034">
    <property type="entry name" value="ZP_2"/>
    <property type="match status" value="1"/>
</dbReference>
<dbReference type="GO" id="GO:0007339">
    <property type="term" value="P:binding of sperm to zona pellucida"/>
    <property type="evidence" value="ECO:0007669"/>
    <property type="project" value="TreeGrafter"/>
</dbReference>
<feature type="region of interest" description="Disordered" evidence="15">
    <location>
        <begin position="460"/>
        <end position="479"/>
    </location>
</feature>